<reference evidence="1 2" key="1">
    <citation type="journal article" date="2020" name="Syst. Appl. Microbiol.">
        <title>Alienimonas chondri sp. nov., a novel planctomycete isolated from the biofilm of the red alga Chondrus crispus.</title>
        <authorList>
            <person name="Vitorino I."/>
            <person name="Albuquerque L."/>
            <person name="Wiegand S."/>
            <person name="Kallscheuer N."/>
            <person name="da Costa M.S."/>
            <person name="Lobo-da-Cunha A."/>
            <person name="Jogler C."/>
            <person name="Lage O.M."/>
        </authorList>
    </citation>
    <scope>NUCLEOTIDE SEQUENCE [LARGE SCALE GENOMIC DNA]</scope>
    <source>
        <strain evidence="1 2">LzC2</strain>
    </source>
</reference>
<organism evidence="1 2">
    <name type="scientific">Alienimonas chondri</name>
    <dbReference type="NCBI Taxonomy" id="2681879"/>
    <lineage>
        <taxon>Bacteria</taxon>
        <taxon>Pseudomonadati</taxon>
        <taxon>Planctomycetota</taxon>
        <taxon>Planctomycetia</taxon>
        <taxon>Planctomycetales</taxon>
        <taxon>Planctomycetaceae</taxon>
        <taxon>Alienimonas</taxon>
    </lineage>
</organism>
<dbReference type="EC" id="5.1.3.3" evidence="1"/>
<keyword evidence="1" id="KW-0413">Isomerase</keyword>
<dbReference type="Proteomes" id="UP000609651">
    <property type="component" value="Unassembled WGS sequence"/>
</dbReference>
<sequence length="341" mass="36373">MMTDDVLTLTAPSGATAQIALQRGFNLFRLALPAGNETVEAIAAEPEFPAGGKPSHSGIPLLFPFPNRIRAGEFVTEQQSSHLLPLGDGPGEARDDGAGNAIHGFAFDRPWTLTRQDESSATAEFLMSKDDPDRAALWPGDGRLTARYELTADGLRCDLTVENLGDEPMPFGLGTHPYFALPVGSTSGDGAAADCTVTVPAAARYELIGGIPTGEILPLEDDYDLRDGPRYGSLELDDVYTQVAATPDDPGMIESVIANPANGLRIVQRCDAAFREQVVFTPPWFREGEARSATKGAICIEPYTCATDAVNLEQGGADAGWRTLEPGGRFETWFEIVVTAG</sequence>
<protein>
    <submittedName>
        <fullName evidence="1">Aldose 1-epimerase</fullName>
        <ecNumber evidence="1">5.1.3.3</ecNumber>
    </submittedName>
</protein>
<dbReference type="EMBL" id="WTPX01000050">
    <property type="protein sequence ID" value="NNJ25810.1"/>
    <property type="molecule type" value="Genomic_DNA"/>
</dbReference>
<dbReference type="Gene3D" id="2.70.98.10">
    <property type="match status" value="1"/>
</dbReference>
<evidence type="ECO:0000313" key="2">
    <source>
        <dbReference type="Proteomes" id="UP000609651"/>
    </source>
</evidence>
<dbReference type="InterPro" id="IPR014718">
    <property type="entry name" value="GH-type_carb-bd"/>
</dbReference>
<proteinExistence type="predicted"/>
<evidence type="ECO:0000313" key="1">
    <source>
        <dbReference type="EMBL" id="NNJ25810.1"/>
    </source>
</evidence>
<dbReference type="CDD" id="cd01081">
    <property type="entry name" value="Aldose_epim"/>
    <property type="match status" value="1"/>
</dbReference>
<dbReference type="GO" id="GO:0004034">
    <property type="term" value="F:aldose 1-epimerase activity"/>
    <property type="evidence" value="ECO:0007669"/>
    <property type="project" value="UniProtKB-EC"/>
</dbReference>
<dbReference type="InterPro" id="IPR008183">
    <property type="entry name" value="Aldose_1/G6P_1-epimerase"/>
</dbReference>
<name>A0ABX1VCI7_9PLAN</name>
<dbReference type="Pfam" id="PF01263">
    <property type="entry name" value="Aldose_epim"/>
    <property type="match status" value="1"/>
</dbReference>
<gene>
    <name evidence="1" type="primary">galM</name>
    <name evidence="1" type="ORF">LzC2_18850</name>
</gene>
<accession>A0ABX1VCI7</accession>
<dbReference type="InterPro" id="IPR011013">
    <property type="entry name" value="Gal_mutarotase_sf_dom"/>
</dbReference>
<dbReference type="SUPFAM" id="SSF74650">
    <property type="entry name" value="Galactose mutarotase-like"/>
    <property type="match status" value="1"/>
</dbReference>
<keyword evidence="2" id="KW-1185">Reference proteome</keyword>
<comment type="caution">
    <text evidence="1">The sequence shown here is derived from an EMBL/GenBank/DDBJ whole genome shotgun (WGS) entry which is preliminary data.</text>
</comment>